<proteinExistence type="predicted"/>
<dbReference type="PANTHER" id="PTHR43405">
    <property type="entry name" value="GLYCOSYL HYDROLASE DIGH"/>
    <property type="match status" value="1"/>
</dbReference>
<dbReference type="InterPro" id="IPR052177">
    <property type="entry name" value="Divisome_Glycosyl_Hydrolase"/>
</dbReference>
<sequence length="191" mass="21554">MDYFVPQLYWAIDPPAQSFPVLLNWWAEQNPKGRHLLAGMDSTKVPRAWKATEIIRQIQLTRKQPGVAGHVHWNMRSLLRNPDFRTNLIKEVYLQRTVPPALTWLDQTPPGKPLFKLSGSGLRLKASWKASGEDKVRFWVLQMRRSGQWHTEVIDGGASSLALPNQAPEVAALIAIDQFGNASPAAVLQRD</sequence>
<evidence type="ECO:0000313" key="1">
    <source>
        <dbReference type="EMBL" id="MPN50431.1"/>
    </source>
</evidence>
<protein>
    <submittedName>
        <fullName evidence="1">Uncharacterized protein</fullName>
    </submittedName>
</protein>
<dbReference type="EMBL" id="VSSQ01114613">
    <property type="protein sequence ID" value="MPN50431.1"/>
    <property type="molecule type" value="Genomic_DNA"/>
</dbReference>
<name>A0A645IGK1_9ZZZZ</name>
<comment type="caution">
    <text evidence="1">The sequence shown here is derived from an EMBL/GenBank/DDBJ whole genome shotgun (WGS) entry which is preliminary data.</text>
</comment>
<dbReference type="PANTHER" id="PTHR43405:SF1">
    <property type="entry name" value="GLYCOSYL HYDROLASE DIGH"/>
    <property type="match status" value="1"/>
</dbReference>
<dbReference type="AlphaFoldDB" id="A0A645IGK1"/>
<reference evidence="1" key="1">
    <citation type="submission" date="2019-08" db="EMBL/GenBank/DDBJ databases">
        <authorList>
            <person name="Kucharzyk K."/>
            <person name="Murdoch R.W."/>
            <person name="Higgins S."/>
            <person name="Loffler F."/>
        </authorList>
    </citation>
    <scope>NUCLEOTIDE SEQUENCE</scope>
</reference>
<organism evidence="1">
    <name type="scientific">bioreactor metagenome</name>
    <dbReference type="NCBI Taxonomy" id="1076179"/>
    <lineage>
        <taxon>unclassified sequences</taxon>
        <taxon>metagenomes</taxon>
        <taxon>ecological metagenomes</taxon>
    </lineage>
</organism>
<gene>
    <name evidence="1" type="ORF">SDC9_198057</name>
</gene>
<accession>A0A645IGK1</accession>